<reference evidence="2" key="1">
    <citation type="submission" date="2018-05" db="EMBL/GenBank/DDBJ databases">
        <authorList>
            <person name="Li Y."/>
        </authorList>
    </citation>
    <scope>NUCLEOTIDE SEQUENCE [LARGE SCALE GENOMIC DNA]</scope>
    <source>
        <strain evidence="2">3d-2-2</strain>
    </source>
</reference>
<evidence type="ECO:0000313" key="1">
    <source>
        <dbReference type="EMBL" id="PWF21940.1"/>
    </source>
</evidence>
<comment type="caution">
    <text evidence="1">The sequence shown here is derived from an EMBL/GenBank/DDBJ whole genome shotgun (WGS) entry which is preliminary data.</text>
</comment>
<evidence type="ECO:0000313" key="2">
    <source>
        <dbReference type="Proteomes" id="UP000245212"/>
    </source>
</evidence>
<dbReference type="Pfam" id="PF24689">
    <property type="entry name" value="TriTu"/>
    <property type="match status" value="1"/>
</dbReference>
<dbReference type="AlphaFoldDB" id="A0A2V1JX37"/>
<dbReference type="InterPro" id="IPR057062">
    <property type="entry name" value="TriTu"/>
</dbReference>
<name>A0A2V1JX37_9BURK</name>
<dbReference type="Proteomes" id="UP000245212">
    <property type="component" value="Unassembled WGS sequence"/>
</dbReference>
<sequence length="81" mass="8971">MQSCGDYAPVTHRHGLSESLVVDIDTDHRLGRFTAWNDGSCVLEVMDARDGHYVLNERMDLSGSAALVAAFQVFLLQMACR</sequence>
<proteinExistence type="predicted"/>
<organism evidence="1 2">
    <name type="scientific">Corticimicrobacter populi</name>
    <dbReference type="NCBI Taxonomy" id="2175229"/>
    <lineage>
        <taxon>Bacteria</taxon>
        <taxon>Pseudomonadati</taxon>
        <taxon>Pseudomonadota</taxon>
        <taxon>Betaproteobacteria</taxon>
        <taxon>Burkholderiales</taxon>
        <taxon>Alcaligenaceae</taxon>
        <taxon>Corticimicrobacter</taxon>
    </lineage>
</organism>
<keyword evidence="2" id="KW-1185">Reference proteome</keyword>
<accession>A0A2V1JX37</accession>
<protein>
    <submittedName>
        <fullName evidence="1">Uncharacterized protein</fullName>
    </submittedName>
</protein>
<gene>
    <name evidence="1" type="ORF">DD235_13670</name>
</gene>
<dbReference type="EMBL" id="QETA01000006">
    <property type="protein sequence ID" value="PWF21940.1"/>
    <property type="molecule type" value="Genomic_DNA"/>
</dbReference>